<dbReference type="STRING" id="1293598.IV56_GL001113"/>
<protein>
    <submittedName>
        <fullName evidence="1">Uncharacterized protein</fullName>
    </submittedName>
</protein>
<gene>
    <name evidence="1" type="ORF">IV56_GL001113</name>
</gene>
<name>A0A0R2MWC4_9LACO</name>
<sequence length="59" mass="6659">MNGEKRMLDIVTAKDRDTFRLIVRGVIADYKLQEVTDDGKKLWLQTGGADMSLSDLMAK</sequence>
<reference evidence="1 2" key="1">
    <citation type="journal article" date="2015" name="Genome Announc.">
        <title>Expanding the biotechnology potential of lactobacilli through comparative genomics of 213 strains and associated genera.</title>
        <authorList>
            <person name="Sun Z."/>
            <person name="Harris H.M."/>
            <person name="McCann A."/>
            <person name="Guo C."/>
            <person name="Argimon S."/>
            <person name="Zhang W."/>
            <person name="Yang X."/>
            <person name="Jeffery I.B."/>
            <person name="Cooney J.C."/>
            <person name="Kagawa T.F."/>
            <person name="Liu W."/>
            <person name="Song Y."/>
            <person name="Salvetti E."/>
            <person name="Wrobel A."/>
            <person name="Rasinkangas P."/>
            <person name="Parkhill J."/>
            <person name="Rea M.C."/>
            <person name="O'Sullivan O."/>
            <person name="Ritari J."/>
            <person name="Douillard F.P."/>
            <person name="Paul Ross R."/>
            <person name="Yang R."/>
            <person name="Briner A.E."/>
            <person name="Felis G.E."/>
            <person name="de Vos W.M."/>
            <person name="Barrangou R."/>
            <person name="Klaenhammer T.R."/>
            <person name="Caufield P.W."/>
            <person name="Cui Y."/>
            <person name="Zhang H."/>
            <person name="O'Toole P.W."/>
        </authorList>
    </citation>
    <scope>NUCLEOTIDE SEQUENCE [LARGE SCALE GENOMIC DNA]</scope>
    <source>
        <strain evidence="1 2">DSM 24301</strain>
    </source>
</reference>
<dbReference type="Proteomes" id="UP000050969">
    <property type="component" value="Unassembled WGS sequence"/>
</dbReference>
<evidence type="ECO:0000313" key="1">
    <source>
        <dbReference type="EMBL" id="KRO16523.1"/>
    </source>
</evidence>
<comment type="caution">
    <text evidence="1">The sequence shown here is derived from an EMBL/GenBank/DDBJ whole genome shotgun (WGS) entry which is preliminary data.</text>
</comment>
<dbReference type="EMBL" id="JQCE01000037">
    <property type="protein sequence ID" value="KRO16523.1"/>
    <property type="molecule type" value="Genomic_DNA"/>
</dbReference>
<proteinExistence type="predicted"/>
<evidence type="ECO:0000313" key="2">
    <source>
        <dbReference type="Proteomes" id="UP000050969"/>
    </source>
</evidence>
<keyword evidence="2" id="KW-1185">Reference proteome</keyword>
<dbReference type="AlphaFoldDB" id="A0A0R2MWC4"/>
<organism evidence="1 2">
    <name type="scientific">Lacticaseibacillus saniviri JCM 17471 = DSM 24301</name>
    <dbReference type="NCBI Taxonomy" id="1293598"/>
    <lineage>
        <taxon>Bacteria</taxon>
        <taxon>Bacillati</taxon>
        <taxon>Bacillota</taxon>
        <taxon>Bacilli</taxon>
        <taxon>Lactobacillales</taxon>
        <taxon>Lactobacillaceae</taxon>
        <taxon>Lacticaseibacillus</taxon>
    </lineage>
</organism>
<dbReference type="PATRIC" id="fig|1293598.4.peg.1175"/>
<accession>A0A0R2MWC4</accession>